<sequence>MQKLDYILDQCKKYKEMIATLPFIENDVRKAFFELNQANLDLYYKNMCWIYLTKAINDNEIKIDYSNKSIHTHVTELTSTTKILGDFYNARNYGNRGLVTSAWSTFEFCLTYLCDGLFDQEMKEQVLNKDNLEVRKWLKPYKIKESILLKIDRILSKNHLTHLSVNRKYDKVYSIYKEHYSGNMDEDKSFLSFFGKYRNAIHTNYIYHGKKYSYEFNEIEYIFNNQQPITHNIDLDITHHFDLVLNLSEVVKRLFLCTDITKFVKYPLENEP</sequence>
<evidence type="ECO:0000313" key="1">
    <source>
        <dbReference type="EMBL" id="MBC6609353.1"/>
    </source>
</evidence>
<keyword evidence="2" id="KW-1185">Reference proteome</keyword>
<proteinExistence type="predicted"/>
<protein>
    <recommendedName>
        <fullName evidence="3">Cthe-2314-like HEPN domain-containing protein</fullName>
    </recommendedName>
</protein>
<dbReference type="Proteomes" id="UP000622017">
    <property type="component" value="Unassembled WGS sequence"/>
</dbReference>
<evidence type="ECO:0008006" key="3">
    <source>
        <dbReference type="Google" id="ProtNLM"/>
    </source>
</evidence>
<dbReference type="EMBL" id="JACSCY010000001">
    <property type="protein sequence ID" value="MBC6609353.1"/>
    <property type="molecule type" value="Genomic_DNA"/>
</dbReference>
<accession>A0ABR7ME33</accession>
<gene>
    <name evidence="1" type="ORF">H8B15_00350</name>
</gene>
<reference evidence="1 2" key="1">
    <citation type="submission" date="2020-08" db="EMBL/GenBank/DDBJ databases">
        <title>Hymenobacter sp.</title>
        <authorList>
            <person name="Kim M.K."/>
        </authorList>
    </citation>
    <scope>NUCLEOTIDE SEQUENCE [LARGE SCALE GENOMIC DNA]</scope>
    <source>
        <strain evidence="1 2">BT507</strain>
    </source>
</reference>
<dbReference type="RefSeq" id="WP_187317678.1">
    <property type="nucleotide sequence ID" value="NZ_JACSCY010000001.1"/>
</dbReference>
<organism evidence="1 2">
    <name type="scientific">Hymenobacter citatus</name>
    <dbReference type="NCBI Taxonomy" id="2763506"/>
    <lineage>
        <taxon>Bacteria</taxon>
        <taxon>Pseudomonadati</taxon>
        <taxon>Bacteroidota</taxon>
        <taxon>Cytophagia</taxon>
        <taxon>Cytophagales</taxon>
        <taxon>Hymenobacteraceae</taxon>
        <taxon>Hymenobacter</taxon>
    </lineage>
</organism>
<comment type="caution">
    <text evidence="1">The sequence shown here is derived from an EMBL/GenBank/DDBJ whole genome shotgun (WGS) entry which is preliminary data.</text>
</comment>
<name>A0ABR7ME33_9BACT</name>
<evidence type="ECO:0000313" key="2">
    <source>
        <dbReference type="Proteomes" id="UP000622017"/>
    </source>
</evidence>